<organism evidence="1 2">
    <name type="scientific">Allosphingosinicella ginsenosidimutans</name>
    <dbReference type="NCBI Taxonomy" id="1176539"/>
    <lineage>
        <taxon>Bacteria</taxon>
        <taxon>Pseudomonadati</taxon>
        <taxon>Pseudomonadota</taxon>
        <taxon>Alphaproteobacteria</taxon>
        <taxon>Sphingomonadales</taxon>
        <taxon>Sphingomonadaceae</taxon>
        <taxon>Allosphingosinicella</taxon>
    </lineage>
</organism>
<protein>
    <submittedName>
        <fullName evidence="1">Uncharacterized protein</fullName>
    </submittedName>
</protein>
<sequence>MAGREPLRVLLDNTVFDLAVTHETRWITTGISNWGNQPMATGYAARVPVYGRKNKSERYRQVTYLTGLTHLARLGLIEFCKSAELSDEQFRQPMGRFRGYGYFDYSLLSGIKIESVDGWVFPTLGPKWMNLPSAAEQQRTRLRKSDDRLFHDLYALLKQQLGEKCTQDAWHIRTAERHNSFCFLTTDGPLLKACKSLAKKEPLRSIRVRVMTPEDLAQHLGVAPVPSHLLSYNDASWFVRMDHTMPEERRRRVGEYRQSK</sequence>
<comment type="caution">
    <text evidence="1">The sequence shown here is derived from an EMBL/GenBank/DDBJ whole genome shotgun (WGS) entry which is preliminary data.</text>
</comment>
<dbReference type="AlphaFoldDB" id="A0A5C6TWA5"/>
<accession>A0A5C6TWA5</accession>
<keyword evidence="2" id="KW-1185">Reference proteome</keyword>
<evidence type="ECO:0000313" key="2">
    <source>
        <dbReference type="Proteomes" id="UP000321249"/>
    </source>
</evidence>
<reference evidence="1 2" key="1">
    <citation type="journal article" date="2015" name="J. Microbiol.">
        <title>Sphingosinicella ginsenosidimutans sp. nov., with ginsenoside converting activity.</title>
        <authorList>
            <person name="Kim J.K."/>
            <person name="Kang M.S."/>
            <person name="Park S.C."/>
            <person name="Kim K.M."/>
            <person name="Choi K."/>
            <person name="Yoon M.H."/>
            <person name="Im W.T."/>
        </authorList>
    </citation>
    <scope>NUCLEOTIDE SEQUENCE [LARGE SCALE GENOMIC DNA]</scope>
    <source>
        <strain evidence="1 2">BS-11</strain>
    </source>
</reference>
<proteinExistence type="predicted"/>
<dbReference type="EMBL" id="VOQQ01000001">
    <property type="protein sequence ID" value="TXC64529.1"/>
    <property type="molecule type" value="Genomic_DNA"/>
</dbReference>
<name>A0A5C6TWA5_9SPHN</name>
<dbReference type="Proteomes" id="UP000321249">
    <property type="component" value="Unassembled WGS sequence"/>
</dbReference>
<evidence type="ECO:0000313" key="1">
    <source>
        <dbReference type="EMBL" id="TXC64529.1"/>
    </source>
</evidence>
<gene>
    <name evidence="1" type="ORF">FRZ32_13230</name>
</gene>